<dbReference type="EMBL" id="BART01040236">
    <property type="protein sequence ID" value="GAH27375.1"/>
    <property type="molecule type" value="Genomic_DNA"/>
</dbReference>
<organism evidence="1">
    <name type="scientific">marine sediment metagenome</name>
    <dbReference type="NCBI Taxonomy" id="412755"/>
    <lineage>
        <taxon>unclassified sequences</taxon>
        <taxon>metagenomes</taxon>
        <taxon>ecological metagenomes</taxon>
    </lineage>
</organism>
<accession>X1F476</accession>
<proteinExistence type="predicted"/>
<sequence>YRDDEIQREDADGRRLFINTEFYKESPSL</sequence>
<name>X1F476_9ZZZZ</name>
<gene>
    <name evidence="1" type="ORF">S01H4_65626</name>
</gene>
<dbReference type="AlphaFoldDB" id="X1F476"/>
<comment type="caution">
    <text evidence="1">The sequence shown here is derived from an EMBL/GenBank/DDBJ whole genome shotgun (WGS) entry which is preliminary data.</text>
</comment>
<protein>
    <submittedName>
        <fullName evidence="1">Uncharacterized protein</fullName>
    </submittedName>
</protein>
<evidence type="ECO:0000313" key="1">
    <source>
        <dbReference type="EMBL" id="GAH27375.1"/>
    </source>
</evidence>
<reference evidence="1" key="1">
    <citation type="journal article" date="2014" name="Front. Microbiol.">
        <title>High frequency of phylogenetically diverse reductive dehalogenase-homologous genes in deep subseafloor sedimentary metagenomes.</title>
        <authorList>
            <person name="Kawai M."/>
            <person name="Futagami T."/>
            <person name="Toyoda A."/>
            <person name="Takaki Y."/>
            <person name="Nishi S."/>
            <person name="Hori S."/>
            <person name="Arai W."/>
            <person name="Tsubouchi T."/>
            <person name="Morono Y."/>
            <person name="Uchiyama I."/>
            <person name="Ito T."/>
            <person name="Fujiyama A."/>
            <person name="Inagaki F."/>
            <person name="Takami H."/>
        </authorList>
    </citation>
    <scope>NUCLEOTIDE SEQUENCE</scope>
    <source>
        <strain evidence="1">Expedition CK06-06</strain>
    </source>
</reference>
<feature type="non-terminal residue" evidence="1">
    <location>
        <position position="1"/>
    </location>
</feature>